<feature type="transmembrane region" description="Helical" evidence="5">
    <location>
        <begin position="318"/>
        <end position="340"/>
    </location>
</feature>
<feature type="transmembrane region" description="Helical" evidence="5">
    <location>
        <begin position="238"/>
        <end position="260"/>
    </location>
</feature>
<feature type="transmembrane region" description="Helical" evidence="5">
    <location>
        <begin position="40"/>
        <end position="56"/>
    </location>
</feature>
<evidence type="ECO:0000256" key="4">
    <source>
        <dbReference type="ARBA" id="ARBA00023136"/>
    </source>
</evidence>
<keyword evidence="4 5" id="KW-0472">Membrane</keyword>
<evidence type="ECO:0000313" key="6">
    <source>
        <dbReference type="EMBL" id="EGC18522.1"/>
    </source>
</evidence>
<feature type="transmembrane region" description="Helical" evidence="5">
    <location>
        <begin position="103"/>
        <end position="123"/>
    </location>
</feature>
<feature type="transmembrane region" description="Helical" evidence="5">
    <location>
        <begin position="347"/>
        <end position="367"/>
    </location>
</feature>
<dbReference type="InterPro" id="IPR002797">
    <property type="entry name" value="Polysacc_synth"/>
</dbReference>
<evidence type="ECO:0000256" key="1">
    <source>
        <dbReference type="ARBA" id="ARBA00004141"/>
    </source>
</evidence>
<protein>
    <submittedName>
        <fullName evidence="6">Polysaccharide biosynthesis protein</fullName>
    </submittedName>
</protein>
<keyword evidence="7" id="KW-1185">Reference proteome</keyword>
<evidence type="ECO:0000256" key="2">
    <source>
        <dbReference type="ARBA" id="ARBA00022692"/>
    </source>
</evidence>
<feature type="transmembrane region" description="Helical" evidence="5">
    <location>
        <begin position="130"/>
        <end position="152"/>
    </location>
</feature>
<dbReference type="HOGENOM" id="CLU_022017_7_0_4"/>
<accession>F0EW14</accession>
<evidence type="ECO:0000256" key="5">
    <source>
        <dbReference type="SAM" id="Phobius"/>
    </source>
</evidence>
<sequence>MKILKDSAVYLLGELFAKALPFLLLPYLTRKLGAAGFGELSYYQTVLSLLALAFGLSQDGAITRYFYFYGKRNLPNVLRTGGLYALALTLLGLLFAWWRQSWIVGFVVLTAGSQTLLGAQLAWRQCQKRALPYVAIQISSSALSAVLTVLLLECTAYQPVAMRFAALCSVNFAVAAAAYCWANQKQPAHFTRRRALHSLRYILAFGLPLLLHHASGFVKGQLDRIIIYRMYSAAELGVYAAALQLAGILSIILMAVNKATVPYYYHAIEQKKLTARRVRRWAWLGFCAAPLFAAAVWCIPESWFVWFLGAQYIGAHHYIVLFTLGYALTIPYYLLINYLFYFGKNSLISSISLLSAAIYLLILFAVAPLGMAWLPWAMVAGNLAILPILYYFVRPNAAD</sequence>
<dbReference type="RefSeq" id="WP_003780812.1">
    <property type="nucleotide sequence ID" value="NZ_GL870929.1"/>
</dbReference>
<dbReference type="PANTHER" id="PTHR43424:SF1">
    <property type="entry name" value="LOCUS PUTATIVE PROTEIN 1-RELATED"/>
    <property type="match status" value="1"/>
</dbReference>
<feature type="transmembrane region" description="Helical" evidence="5">
    <location>
        <begin position="201"/>
        <end position="218"/>
    </location>
</feature>
<dbReference type="InterPro" id="IPR052556">
    <property type="entry name" value="PolySynth_Transporter"/>
</dbReference>
<dbReference type="Proteomes" id="UP000004088">
    <property type="component" value="Unassembled WGS sequence"/>
</dbReference>
<organism evidence="6 7">
    <name type="scientific">Kingella denitrificans ATCC 33394</name>
    <dbReference type="NCBI Taxonomy" id="888741"/>
    <lineage>
        <taxon>Bacteria</taxon>
        <taxon>Pseudomonadati</taxon>
        <taxon>Pseudomonadota</taxon>
        <taxon>Betaproteobacteria</taxon>
        <taxon>Neisseriales</taxon>
        <taxon>Neisseriaceae</taxon>
        <taxon>Kingella</taxon>
    </lineage>
</organism>
<dbReference type="EMBL" id="AEWV01000002">
    <property type="protein sequence ID" value="EGC18522.1"/>
    <property type="molecule type" value="Genomic_DNA"/>
</dbReference>
<feature type="transmembrane region" description="Helical" evidence="5">
    <location>
        <begin position="77"/>
        <end position="97"/>
    </location>
</feature>
<evidence type="ECO:0000256" key="3">
    <source>
        <dbReference type="ARBA" id="ARBA00022989"/>
    </source>
</evidence>
<dbReference type="AlphaFoldDB" id="F0EW14"/>
<feature type="transmembrane region" description="Helical" evidence="5">
    <location>
        <begin position="164"/>
        <end position="181"/>
    </location>
</feature>
<proteinExistence type="predicted"/>
<gene>
    <name evidence="6" type="ORF">HMPREF9098_0047</name>
</gene>
<feature type="transmembrane region" description="Helical" evidence="5">
    <location>
        <begin position="7"/>
        <end position="28"/>
    </location>
</feature>
<dbReference type="GO" id="GO:0016020">
    <property type="term" value="C:membrane"/>
    <property type="evidence" value="ECO:0007669"/>
    <property type="project" value="UniProtKB-SubCell"/>
</dbReference>
<keyword evidence="3 5" id="KW-1133">Transmembrane helix</keyword>
<keyword evidence="2 5" id="KW-0812">Transmembrane</keyword>
<feature type="transmembrane region" description="Helical" evidence="5">
    <location>
        <begin position="281"/>
        <end position="306"/>
    </location>
</feature>
<dbReference type="PANTHER" id="PTHR43424">
    <property type="entry name" value="LOCUS PUTATIVE PROTEIN 1-RELATED"/>
    <property type="match status" value="1"/>
</dbReference>
<reference evidence="6 7" key="1">
    <citation type="submission" date="2011-01" db="EMBL/GenBank/DDBJ databases">
        <authorList>
            <person name="Muzny D."/>
            <person name="Qin X."/>
            <person name="Deng J."/>
            <person name="Jiang H."/>
            <person name="Liu Y."/>
            <person name="Qu J."/>
            <person name="Song X.-Z."/>
            <person name="Zhang L."/>
            <person name="Thornton R."/>
            <person name="Coyle M."/>
            <person name="Francisco L."/>
            <person name="Jackson L."/>
            <person name="Javaid M."/>
            <person name="Korchina V."/>
            <person name="Kovar C."/>
            <person name="Mata R."/>
            <person name="Mathew T."/>
            <person name="Ngo R."/>
            <person name="Nguyen L."/>
            <person name="Nguyen N."/>
            <person name="Okwuonu G."/>
            <person name="Ongeri F."/>
            <person name="Pham C."/>
            <person name="Simmons D."/>
            <person name="Wilczek-Boney K."/>
            <person name="Hale W."/>
            <person name="Jakkamsetti A."/>
            <person name="Pham P."/>
            <person name="Ruth R."/>
            <person name="San Lucas F."/>
            <person name="Warren J."/>
            <person name="Zhang J."/>
            <person name="Zhao Z."/>
            <person name="Zhou C."/>
            <person name="Zhu D."/>
            <person name="Lee S."/>
            <person name="Bess C."/>
            <person name="Blankenburg K."/>
            <person name="Forbes L."/>
            <person name="Fu Q."/>
            <person name="Gubbala S."/>
            <person name="Hirani K."/>
            <person name="Jayaseelan J.C."/>
            <person name="Lara F."/>
            <person name="Munidasa M."/>
            <person name="Palculict T."/>
            <person name="Patil S."/>
            <person name="Pu L.-L."/>
            <person name="Saada N."/>
            <person name="Tang L."/>
            <person name="Weissenberger G."/>
            <person name="Zhu Y."/>
            <person name="Hemphill L."/>
            <person name="Shang Y."/>
            <person name="Youmans B."/>
            <person name="Ayvaz T."/>
            <person name="Ross M."/>
            <person name="Santibanez J."/>
            <person name="Aqrawi P."/>
            <person name="Gross S."/>
            <person name="Joshi V."/>
            <person name="Fowler G."/>
            <person name="Nazareth L."/>
            <person name="Reid J."/>
            <person name="Worley K."/>
            <person name="Petrosino J."/>
            <person name="Highlander S."/>
            <person name="Gibbs R."/>
        </authorList>
    </citation>
    <scope>NUCLEOTIDE SEQUENCE [LARGE SCALE GENOMIC DNA]</scope>
    <source>
        <strain evidence="6 7">ATCC 33394</strain>
    </source>
</reference>
<comment type="subcellular location">
    <subcellularLocation>
        <location evidence="1">Membrane</location>
        <topology evidence="1">Multi-pass membrane protein</topology>
    </subcellularLocation>
</comment>
<comment type="caution">
    <text evidence="6">The sequence shown here is derived from an EMBL/GenBank/DDBJ whole genome shotgun (WGS) entry which is preliminary data.</text>
</comment>
<dbReference type="Pfam" id="PF01943">
    <property type="entry name" value="Polysacc_synt"/>
    <property type="match status" value="1"/>
</dbReference>
<name>F0EW14_9NEIS</name>
<dbReference type="STRING" id="888741.HMPREF9098_0047"/>
<evidence type="ECO:0000313" key="7">
    <source>
        <dbReference type="Proteomes" id="UP000004088"/>
    </source>
</evidence>
<feature type="transmembrane region" description="Helical" evidence="5">
    <location>
        <begin position="373"/>
        <end position="393"/>
    </location>
</feature>